<proteinExistence type="predicted"/>
<organism evidence="3 4">
    <name type="scientific">Trichobilharzia regenti</name>
    <name type="common">Nasal bird schistosome</name>
    <dbReference type="NCBI Taxonomy" id="157069"/>
    <lineage>
        <taxon>Eukaryota</taxon>
        <taxon>Metazoa</taxon>
        <taxon>Spiralia</taxon>
        <taxon>Lophotrochozoa</taxon>
        <taxon>Platyhelminthes</taxon>
        <taxon>Trematoda</taxon>
        <taxon>Digenea</taxon>
        <taxon>Strigeidida</taxon>
        <taxon>Schistosomatoidea</taxon>
        <taxon>Schistosomatidae</taxon>
        <taxon>Trichobilharzia</taxon>
    </lineage>
</organism>
<keyword evidence="2" id="KW-1133">Transmembrane helix</keyword>
<name>A0AA85KML2_TRIRE</name>
<evidence type="ECO:0000313" key="3">
    <source>
        <dbReference type="Proteomes" id="UP000050795"/>
    </source>
</evidence>
<keyword evidence="2" id="KW-0472">Membrane</keyword>
<evidence type="ECO:0000256" key="2">
    <source>
        <dbReference type="SAM" id="Phobius"/>
    </source>
</evidence>
<reference evidence="4" key="2">
    <citation type="submission" date="2023-11" db="UniProtKB">
        <authorList>
            <consortium name="WormBaseParasite"/>
        </authorList>
    </citation>
    <scope>IDENTIFICATION</scope>
</reference>
<keyword evidence="3" id="KW-1185">Reference proteome</keyword>
<feature type="region of interest" description="Disordered" evidence="1">
    <location>
        <begin position="74"/>
        <end position="99"/>
    </location>
</feature>
<dbReference type="Proteomes" id="UP000050795">
    <property type="component" value="Unassembled WGS sequence"/>
</dbReference>
<accession>A0AA85KML2</accession>
<reference evidence="3" key="1">
    <citation type="submission" date="2022-06" db="EMBL/GenBank/DDBJ databases">
        <authorList>
            <person name="Berger JAMES D."/>
            <person name="Berger JAMES D."/>
        </authorList>
    </citation>
    <scope>NUCLEOTIDE SEQUENCE [LARGE SCALE GENOMIC DNA]</scope>
</reference>
<keyword evidence="2" id="KW-0812">Transmembrane</keyword>
<dbReference type="WBParaSite" id="TREG1_92820.1">
    <property type="protein sequence ID" value="TREG1_92820.1"/>
    <property type="gene ID" value="TREG1_92820"/>
</dbReference>
<feature type="transmembrane region" description="Helical" evidence="2">
    <location>
        <begin position="6"/>
        <end position="23"/>
    </location>
</feature>
<protein>
    <submittedName>
        <fullName evidence="4">Uncharacterized protein</fullName>
    </submittedName>
</protein>
<evidence type="ECO:0000313" key="4">
    <source>
        <dbReference type="WBParaSite" id="TREG1_92820.1"/>
    </source>
</evidence>
<dbReference type="AlphaFoldDB" id="A0AA85KML2"/>
<sequence>MLSQRSKLNFIIIVSLCIVNILMTESFFHSLPMAVNDKGGVTVNFDGIIFTLDSGFTLTVNDNDCKYKVDLTPPEGDELTSKQGTRNGSIHCKSWSKTT</sequence>
<evidence type="ECO:0000256" key="1">
    <source>
        <dbReference type="SAM" id="MobiDB-lite"/>
    </source>
</evidence>